<dbReference type="EMBL" id="PVEM01000023">
    <property type="protein sequence ID" value="PTD02226.1"/>
    <property type="molecule type" value="Genomic_DNA"/>
</dbReference>
<gene>
    <name evidence="2" type="ORF">FCULG_00012143</name>
</gene>
<feature type="transmembrane region" description="Helical" evidence="1">
    <location>
        <begin position="244"/>
        <end position="264"/>
    </location>
</feature>
<dbReference type="PANTHER" id="PTHR34414:SF1">
    <property type="entry name" value="SUBTILISIN-LIKE SERINE PROTEASE"/>
    <property type="match status" value="1"/>
</dbReference>
<keyword evidence="1" id="KW-0472">Membrane</keyword>
<accession>A0A2T4GF73</accession>
<proteinExistence type="predicted"/>
<dbReference type="Pfam" id="PF20246">
    <property type="entry name" value="DUF6601"/>
    <property type="match status" value="1"/>
</dbReference>
<organism evidence="2 3">
    <name type="scientific">Fusarium culmorum</name>
    <dbReference type="NCBI Taxonomy" id="5516"/>
    <lineage>
        <taxon>Eukaryota</taxon>
        <taxon>Fungi</taxon>
        <taxon>Dikarya</taxon>
        <taxon>Ascomycota</taxon>
        <taxon>Pezizomycotina</taxon>
        <taxon>Sordariomycetes</taxon>
        <taxon>Hypocreomycetidae</taxon>
        <taxon>Hypocreales</taxon>
        <taxon>Nectriaceae</taxon>
        <taxon>Fusarium</taxon>
    </lineage>
</organism>
<sequence>MTVPFLKQNELCHVLSVNDCGIFSDIKQEDERTQYLPGDPRIQLTDPNIGSHLQAEFVTEDLNKMAPHLWLMSTQSSKNISPLTEQIVRGRRLIVTENPGLHLVWIHDRVFLKPLPEYLFSYAFWEYYLVSSHSPIEVLVSQRLLKAMSGFLRSCLYLIQHKSDFLLATGDDLQLIPKSISYAQFVNFMNNCLVEDSSTSARYQFGELRLTRLNFWCKIFLSKSSYHRVEWQYGAHFAQYYGPLLFIFALFSLLTSAMQVSLAAQDMLQSDESWLTFAKVSRGFSVFTIFFVACTAAALLVVLVQMILQGFVFAVAHFISRNQ</sequence>
<dbReference type="Proteomes" id="UP000241587">
    <property type="component" value="Unassembled WGS sequence"/>
</dbReference>
<reference evidence="2 3" key="1">
    <citation type="submission" date="2018-02" db="EMBL/GenBank/DDBJ databases">
        <title>Fusarium culmorum secondary metabolites in fungal-bacterial-plant interactions.</title>
        <authorList>
            <person name="Schmidt R."/>
        </authorList>
    </citation>
    <scope>NUCLEOTIDE SEQUENCE [LARGE SCALE GENOMIC DNA]</scope>
    <source>
        <strain evidence="2 3">PV</strain>
    </source>
</reference>
<protein>
    <submittedName>
        <fullName evidence="2">Uncharacterized protein</fullName>
    </submittedName>
</protein>
<keyword evidence="1" id="KW-1133">Transmembrane helix</keyword>
<feature type="transmembrane region" description="Helical" evidence="1">
    <location>
        <begin position="284"/>
        <end position="316"/>
    </location>
</feature>
<evidence type="ECO:0000313" key="2">
    <source>
        <dbReference type="EMBL" id="PTD02226.1"/>
    </source>
</evidence>
<keyword evidence="1" id="KW-0812">Transmembrane</keyword>
<dbReference type="OMA" id="WYYERIY"/>
<dbReference type="PANTHER" id="PTHR34414">
    <property type="entry name" value="HET DOMAIN-CONTAINING PROTEIN-RELATED"/>
    <property type="match status" value="1"/>
</dbReference>
<evidence type="ECO:0000256" key="1">
    <source>
        <dbReference type="SAM" id="Phobius"/>
    </source>
</evidence>
<comment type="caution">
    <text evidence="2">The sequence shown here is derived from an EMBL/GenBank/DDBJ whole genome shotgun (WGS) entry which is preliminary data.</text>
</comment>
<dbReference type="InterPro" id="IPR046536">
    <property type="entry name" value="DUF6601"/>
</dbReference>
<dbReference type="OrthoDB" id="5086500at2759"/>
<keyword evidence="3" id="KW-1185">Reference proteome</keyword>
<dbReference type="AlphaFoldDB" id="A0A2T4GF73"/>
<evidence type="ECO:0000313" key="3">
    <source>
        <dbReference type="Proteomes" id="UP000241587"/>
    </source>
</evidence>
<name>A0A2T4GF73_FUSCU</name>